<dbReference type="PANTHER" id="PTHR11012:SF30">
    <property type="entry name" value="PROTEIN KINASE-LIKE DOMAIN-CONTAINING"/>
    <property type="match status" value="1"/>
</dbReference>
<feature type="domain" description="CHK kinase-like" evidence="1">
    <location>
        <begin position="623"/>
        <end position="814"/>
    </location>
</feature>
<gene>
    <name evidence="2" type="ORF">QYM36_002892</name>
</gene>
<organism evidence="2 3">
    <name type="scientific">Artemia franciscana</name>
    <name type="common">Brine shrimp</name>
    <name type="synonym">Artemia sanfranciscana</name>
    <dbReference type="NCBI Taxonomy" id="6661"/>
    <lineage>
        <taxon>Eukaryota</taxon>
        <taxon>Metazoa</taxon>
        <taxon>Ecdysozoa</taxon>
        <taxon>Arthropoda</taxon>
        <taxon>Crustacea</taxon>
        <taxon>Branchiopoda</taxon>
        <taxon>Anostraca</taxon>
        <taxon>Artemiidae</taxon>
        <taxon>Artemia</taxon>
    </lineage>
</organism>
<feature type="domain" description="CHK kinase-like" evidence="1">
    <location>
        <begin position="1106"/>
        <end position="1298"/>
    </location>
</feature>
<feature type="domain" description="CHK kinase-like" evidence="1">
    <location>
        <begin position="189"/>
        <end position="371"/>
    </location>
</feature>
<dbReference type="Gene3D" id="3.90.1200.10">
    <property type="match status" value="3"/>
</dbReference>
<dbReference type="PANTHER" id="PTHR11012">
    <property type="entry name" value="PROTEIN KINASE-LIKE DOMAIN-CONTAINING"/>
    <property type="match status" value="1"/>
</dbReference>
<dbReference type="EMBL" id="JAVRJZ010000005">
    <property type="protein sequence ID" value="KAK2722498.1"/>
    <property type="molecule type" value="Genomic_DNA"/>
</dbReference>
<dbReference type="Proteomes" id="UP001187531">
    <property type="component" value="Unassembled WGS sequence"/>
</dbReference>
<dbReference type="SUPFAM" id="SSF56112">
    <property type="entry name" value="Protein kinase-like (PK-like)"/>
    <property type="match status" value="4"/>
</dbReference>
<proteinExistence type="predicted"/>
<protein>
    <recommendedName>
        <fullName evidence="1">CHK kinase-like domain-containing protein</fullName>
    </recommendedName>
</protein>
<evidence type="ECO:0000313" key="2">
    <source>
        <dbReference type="EMBL" id="KAK2722498.1"/>
    </source>
</evidence>
<dbReference type="InterPro" id="IPR015897">
    <property type="entry name" value="CHK_kinase-like"/>
</dbReference>
<dbReference type="SMART" id="SM00587">
    <property type="entry name" value="CHK"/>
    <property type="match status" value="4"/>
</dbReference>
<comment type="caution">
    <text evidence="2">The sequence shown here is derived from an EMBL/GenBank/DDBJ whole genome shotgun (WGS) entry which is preliminary data.</text>
</comment>
<dbReference type="InterPro" id="IPR011009">
    <property type="entry name" value="Kinase-like_dom_sf"/>
</dbReference>
<name>A0AA88I479_ARTSF</name>
<accession>A0AA88I479</accession>
<dbReference type="InterPro" id="IPR004119">
    <property type="entry name" value="EcKL"/>
</dbReference>
<evidence type="ECO:0000259" key="1">
    <source>
        <dbReference type="SMART" id="SM00587"/>
    </source>
</evidence>
<reference evidence="2" key="1">
    <citation type="submission" date="2023-07" db="EMBL/GenBank/DDBJ databases">
        <title>Chromosome-level genome assembly of Artemia franciscana.</title>
        <authorList>
            <person name="Jo E."/>
        </authorList>
    </citation>
    <scope>NUCLEOTIDE SEQUENCE</scope>
    <source>
        <tissue evidence="2">Whole body</tissue>
    </source>
</reference>
<evidence type="ECO:0000313" key="3">
    <source>
        <dbReference type="Proteomes" id="UP001187531"/>
    </source>
</evidence>
<keyword evidence="3" id="KW-1185">Reference proteome</keyword>
<sequence length="1872" mass="212824">MGCNISKKVETPNENTNNDVSEAKAKASVKIKFYEFTFTVSNKFWEKLFDREKFESVSKKLAQLAEQTLANNGDIYIQDTDGSPYKVTATSLDQTTKGLSKVYEISLTHPNNVKQNYFVKIIPINRKSGNESQMPTLEERELMFYRDILPGIYNLIKQKEQHEDIYIPVPKIFYGKSYKGNEQPEEALIVLNDVKTSEEDAESTNQNIEQIVNAIAVYHAAASAYIRTKNILPKEQEWLTTRSDGFLNDLMKVLPNRIKLIRHLGMSDVADKLTILLPYATEIVTIKPNDDENSLQTILFGDLQISNILFKRKDTKASKLISSRWQSIGLGHPSYDLLHYLFVNAPTDFLRSNLSSVIGLYWQTYNATLSKFGYNLEKENSTFKEFAKEWNKNAIYGTILALLTIPLSEAKEEELAEAVSSKNLSVELKETLLKKLEVLKFCNEEGVIDAALKHHCPSALPLTLPEYFWNELFAINGTISVSKKMEQILDGSLKSDGKDGYYIDIDGIEIKVTVDRGSKLGDGYACDTYAITVAHPDGRVNEAFAKLLPQLPSQREFVSSVGIQEREIKIYKYFHSAIRSLIKEHGLEEELQLLVPKMIFTNTGTSASNESSGVEENKEEAILVMENLKKQGFTSVDKRAGVPLPCVKLALSSLAMYHAAASALLRKAGRGKKPEGLEWLFENLKVDGDAFIFQMLPARLQLVRSLGATELANKVEKLIKNPIKLSDYEALGVFGPMETIIHGDFWSNNMMFKLGDNDKPSDFRMIDWQASRVEHPVADISYFILANTTSEFRKSHLKEVLTEYYSKHVSYLSKFGHDLTDYSFEKFMEEYNKNMFKGFLLALIVVPGVMLQPTEVSKIMADINNELEKKDMSSEEKLTLMGDLFNQKLPEVMRQDNIFLQRMKDLISDFEKSGAIDELLKEFDDNLSKSEWERIFATDGKQTICSKFEDILEGKLKTPDKDGYYIKDDCGKDIKVEITRASAPGDNYACVVYSVSATRMNGSKVVGFAKGIPDSPASRMFVEAMLIQDKEVKVYEELLESLRDTIKKKNATDKIHIKTPRLLYGRCDVGSQYVFSLSSKDENNSSSRSTNSGNDEIAQNSSETILVLENLQFNKFRMNDKFAGCDLAHVRVALKALAHYHASTSALMRESTTPPKNLSWLTMEGIDMKMDMGEILKKMLPTRIELLKTLGEGEFACKLEKCLPVIVESFNPLNAGTHGPMEVILHGDFWNNNMLFKYSKDNEPEDIRIVDWQMPRLGHPTADIAYYLFANTTSDFRTEHQATVLKEYFDEYVSSLSLLGHTLGGYHFDLFMKDWRENLIFGTVLALIALPFILMKKEDASEFQEQMESIEMNAADSAEDQFAEAASQMMDSSLSSSMSKNPVIKDRVLGLVRDVQATGILDEAISRLSESKECPFTEEFWETVFTTESDKTISDRLQRIVNGDLKTDDKEYYLVKLENGYEYEVKAEKASAAGDNFMSDVYILDIKGTNGLHKSVFVKVLPSHPSLRGFATASKVHDHEIKTYTEIFPYLRKLLKAAHLDHTIKLAVPDVYYTRLDKPRKDPENGENTSSPNDLESVIVLEDLRQRGFKMNDKRRGCDKHHVRAALTALAHYHATASAFLRKKGYPPRGYEWIKELSFDPTELFTNMFTSRTELLRKLGFNDFADKFEKLIPCVGDLFGFNKAGTHGPMETIAHGDFWNNNMLFLYDENDKVQGMNILDWQVPRNQRPGYDLSNFLLGSTHADFRKKFLLTELKSYYSEYKKVFFSLGYDLEKEGHSEELFLTEWHRSCLRGLIYAIFWVPNIYETHEVLLDQSKKEENESKNANVEEVLATALVGTVESDTTEIKKRIGDLIQEFEVVVDEFLAGKLTMD</sequence>
<feature type="domain" description="CHK kinase-like" evidence="1">
    <location>
        <begin position="1579"/>
        <end position="1767"/>
    </location>
</feature>
<dbReference type="Pfam" id="PF02958">
    <property type="entry name" value="EcKL"/>
    <property type="match status" value="4"/>
</dbReference>